<sequence length="176" mass="20187">MIIYSEHYTTVKKLIRQNRSCYGQHEAKRVHNEDFISWFANKFGDCLWQEREEVCVHIVVCWLFQFMCSMDYLKDKTGILQSKYLLVSFLRVVVVIVNSFSKAYAPTVLPLAQISLVDANNMLAIATTREFLLNTVPFPLPTPAIFNLDHINALTIDAVASENALAFKILAYFLTN</sequence>
<dbReference type="EMBL" id="JANQDX010000002">
    <property type="protein sequence ID" value="KAL0927700.1"/>
    <property type="molecule type" value="Genomic_DNA"/>
</dbReference>
<comment type="caution">
    <text evidence="1">The sequence shown here is derived from an EMBL/GenBank/DDBJ whole genome shotgun (WGS) entry which is preliminary data.</text>
</comment>
<proteinExistence type="predicted"/>
<organism evidence="1 2">
    <name type="scientific">Dendrobium thyrsiflorum</name>
    <name type="common">Pinecone-like raceme dendrobium</name>
    <name type="synonym">Orchid</name>
    <dbReference type="NCBI Taxonomy" id="117978"/>
    <lineage>
        <taxon>Eukaryota</taxon>
        <taxon>Viridiplantae</taxon>
        <taxon>Streptophyta</taxon>
        <taxon>Embryophyta</taxon>
        <taxon>Tracheophyta</taxon>
        <taxon>Spermatophyta</taxon>
        <taxon>Magnoliopsida</taxon>
        <taxon>Liliopsida</taxon>
        <taxon>Asparagales</taxon>
        <taxon>Orchidaceae</taxon>
        <taxon>Epidendroideae</taxon>
        <taxon>Malaxideae</taxon>
        <taxon>Dendrobiinae</taxon>
        <taxon>Dendrobium</taxon>
    </lineage>
</organism>
<gene>
    <name evidence="1" type="ORF">M5K25_001900</name>
</gene>
<dbReference type="Proteomes" id="UP001552299">
    <property type="component" value="Unassembled WGS sequence"/>
</dbReference>
<name>A0ABD0VRJ5_DENTH</name>
<dbReference type="AlphaFoldDB" id="A0ABD0VRJ5"/>
<reference evidence="1 2" key="1">
    <citation type="journal article" date="2024" name="Plant Biotechnol. J.">
        <title>Dendrobium thyrsiflorum genome and its molecular insights into genes involved in important horticultural traits.</title>
        <authorList>
            <person name="Chen B."/>
            <person name="Wang J.Y."/>
            <person name="Zheng P.J."/>
            <person name="Li K.L."/>
            <person name="Liang Y.M."/>
            <person name="Chen X.F."/>
            <person name="Zhang C."/>
            <person name="Zhao X."/>
            <person name="He X."/>
            <person name="Zhang G.Q."/>
            <person name="Liu Z.J."/>
            <person name="Xu Q."/>
        </authorList>
    </citation>
    <scope>NUCLEOTIDE SEQUENCE [LARGE SCALE GENOMIC DNA]</scope>
    <source>
        <strain evidence="1">GZMU011</strain>
    </source>
</reference>
<keyword evidence="2" id="KW-1185">Reference proteome</keyword>
<accession>A0ABD0VRJ5</accession>
<evidence type="ECO:0000313" key="2">
    <source>
        <dbReference type="Proteomes" id="UP001552299"/>
    </source>
</evidence>
<evidence type="ECO:0000313" key="1">
    <source>
        <dbReference type="EMBL" id="KAL0927700.1"/>
    </source>
</evidence>
<protein>
    <submittedName>
        <fullName evidence="1">Uncharacterized protein</fullName>
    </submittedName>
</protein>